<feature type="signal peptide" evidence="1">
    <location>
        <begin position="1"/>
        <end position="19"/>
    </location>
</feature>
<sequence>MKKTIFAMGLAVASLTASAQNIDKIITKDYVDHLIKTLSSDEMEGRGTFTPGIDKAATFIEKEFASIGLKPLEGQTGYRQTFHKYKLKPASTKVTVDGKEIAEENLLIFPTRGESISFDQTNSDGWIKLDPNKDFTSQLRTFSRSGKRQLVLVDVKFVDAFKRIKAMISREAIIDETELKNEKSPAVIFVLDKDTVETSFKVELKNTITKAPLFNVAGVIPGKSKPKGLVVFSGHYDHMGIVKPVEGDSIMNGADDDASGTSAVIALAKYYKKLNKNERTLIFVAFTGEEMGMLGSKYFSEKLNPDEVAAMFNIEMIGKDSKFGKNTAFITGYDKSDLGKILQKNLEGTEFTFHPDPYKEQQLFYRSDNATLAALGVPAHTISTDQIDSDKLYHTVKDEYSSLDVENILSTIKAIAKSAVSIISGADTPSRIPKLK</sequence>
<keyword evidence="4" id="KW-1185">Reference proteome</keyword>
<feature type="domain" description="Peptidase M28" evidence="2">
    <location>
        <begin position="215"/>
        <end position="416"/>
    </location>
</feature>
<organism evidence="3 4">
    <name type="scientific">Pedobacter ureilyticus</name>
    <dbReference type="NCBI Taxonomy" id="1393051"/>
    <lineage>
        <taxon>Bacteria</taxon>
        <taxon>Pseudomonadati</taxon>
        <taxon>Bacteroidota</taxon>
        <taxon>Sphingobacteriia</taxon>
        <taxon>Sphingobacteriales</taxon>
        <taxon>Sphingobacteriaceae</taxon>
        <taxon>Pedobacter</taxon>
    </lineage>
</organism>
<dbReference type="Pfam" id="PF04389">
    <property type="entry name" value="Peptidase_M28"/>
    <property type="match status" value="1"/>
</dbReference>
<feature type="chain" id="PRO_5046599529" evidence="1">
    <location>
        <begin position="20"/>
        <end position="436"/>
    </location>
</feature>
<evidence type="ECO:0000313" key="3">
    <source>
        <dbReference type="EMBL" id="MFN0255141.1"/>
    </source>
</evidence>
<dbReference type="PANTHER" id="PTHR12147">
    <property type="entry name" value="METALLOPEPTIDASE M28 FAMILY MEMBER"/>
    <property type="match status" value="1"/>
</dbReference>
<evidence type="ECO:0000256" key="1">
    <source>
        <dbReference type="SAM" id="SignalP"/>
    </source>
</evidence>
<gene>
    <name evidence="3" type="ORF">E6A44_006125</name>
</gene>
<dbReference type="PANTHER" id="PTHR12147:SF26">
    <property type="entry name" value="PEPTIDASE M28 DOMAIN-CONTAINING PROTEIN"/>
    <property type="match status" value="1"/>
</dbReference>
<dbReference type="Proteomes" id="UP001517247">
    <property type="component" value="Unassembled WGS sequence"/>
</dbReference>
<dbReference type="InterPro" id="IPR007484">
    <property type="entry name" value="Peptidase_M28"/>
</dbReference>
<keyword evidence="1" id="KW-0732">Signal</keyword>
<dbReference type="InterPro" id="IPR045175">
    <property type="entry name" value="M28_fam"/>
</dbReference>
<protein>
    <submittedName>
        <fullName evidence="3">M20/M25/M40 family metallo-hydrolase</fullName>
    </submittedName>
</protein>
<name>A0ABW9J7I3_9SPHI</name>
<comment type="caution">
    <text evidence="3">The sequence shown here is derived from an EMBL/GenBank/DDBJ whole genome shotgun (WGS) entry which is preliminary data.</text>
</comment>
<evidence type="ECO:0000259" key="2">
    <source>
        <dbReference type="Pfam" id="PF04389"/>
    </source>
</evidence>
<proteinExistence type="predicted"/>
<evidence type="ECO:0000313" key="4">
    <source>
        <dbReference type="Proteomes" id="UP001517247"/>
    </source>
</evidence>
<dbReference type="SUPFAM" id="SSF53187">
    <property type="entry name" value="Zn-dependent exopeptidases"/>
    <property type="match status" value="1"/>
</dbReference>
<dbReference type="RefSeq" id="WP_138722273.1">
    <property type="nucleotide sequence ID" value="NZ_SSHJ02000005.1"/>
</dbReference>
<dbReference type="Gene3D" id="3.40.630.10">
    <property type="entry name" value="Zn peptidases"/>
    <property type="match status" value="1"/>
</dbReference>
<accession>A0ABW9J7I3</accession>
<reference evidence="3 4" key="1">
    <citation type="submission" date="2024-12" db="EMBL/GenBank/DDBJ databases">
        <authorList>
            <person name="Hu S."/>
        </authorList>
    </citation>
    <scope>NUCLEOTIDE SEQUENCE [LARGE SCALE GENOMIC DNA]</scope>
    <source>
        <strain evidence="3 4">THG-T11</strain>
    </source>
</reference>
<dbReference type="EMBL" id="SSHJ02000005">
    <property type="protein sequence ID" value="MFN0255141.1"/>
    <property type="molecule type" value="Genomic_DNA"/>
</dbReference>